<keyword evidence="6" id="KW-0067">ATP-binding</keyword>
<feature type="domain" description="Peptidase M41" evidence="9">
    <location>
        <begin position="117"/>
        <end position="332"/>
    </location>
</feature>
<keyword evidence="7" id="KW-0482">Metalloprotease</keyword>
<dbReference type="PANTHER" id="PTHR43655:SF2">
    <property type="entry name" value="AFG3 LIKE MATRIX AAA PEPTIDASE SUBUNIT 2, ISOFORM A"/>
    <property type="match status" value="1"/>
</dbReference>
<dbReference type="Pfam" id="PF01434">
    <property type="entry name" value="Peptidase_M41"/>
    <property type="match status" value="1"/>
</dbReference>
<dbReference type="AlphaFoldDB" id="A0A7S4ISS4"/>
<evidence type="ECO:0000256" key="8">
    <source>
        <dbReference type="SAM" id="MobiDB-lite"/>
    </source>
</evidence>
<keyword evidence="5" id="KW-0862">Zinc</keyword>
<dbReference type="GO" id="GO:0004176">
    <property type="term" value="F:ATP-dependent peptidase activity"/>
    <property type="evidence" value="ECO:0007669"/>
    <property type="project" value="InterPro"/>
</dbReference>
<evidence type="ECO:0000256" key="4">
    <source>
        <dbReference type="ARBA" id="ARBA00022741"/>
    </source>
</evidence>
<dbReference type="Gene3D" id="3.40.50.300">
    <property type="entry name" value="P-loop containing nucleotide triphosphate hydrolases"/>
    <property type="match status" value="1"/>
</dbReference>
<dbReference type="GO" id="GO:0005745">
    <property type="term" value="C:m-AAA complex"/>
    <property type="evidence" value="ECO:0007669"/>
    <property type="project" value="TreeGrafter"/>
</dbReference>
<organism evidence="11">
    <name type="scientific">Odontella aurita</name>
    <dbReference type="NCBI Taxonomy" id="265563"/>
    <lineage>
        <taxon>Eukaryota</taxon>
        <taxon>Sar</taxon>
        <taxon>Stramenopiles</taxon>
        <taxon>Ochrophyta</taxon>
        <taxon>Bacillariophyta</taxon>
        <taxon>Mediophyceae</taxon>
        <taxon>Biddulphiophycidae</taxon>
        <taxon>Eupodiscales</taxon>
        <taxon>Odontellaceae</taxon>
        <taxon>Odontella</taxon>
    </lineage>
</organism>
<evidence type="ECO:0000259" key="9">
    <source>
        <dbReference type="Pfam" id="PF01434"/>
    </source>
</evidence>
<dbReference type="Gene3D" id="1.10.8.60">
    <property type="match status" value="1"/>
</dbReference>
<evidence type="ECO:0008006" key="12">
    <source>
        <dbReference type="Google" id="ProtNLM"/>
    </source>
</evidence>
<evidence type="ECO:0000313" key="11">
    <source>
        <dbReference type="EMBL" id="CAE2238755.1"/>
    </source>
</evidence>
<dbReference type="GO" id="GO:0046872">
    <property type="term" value="F:metal ion binding"/>
    <property type="evidence" value="ECO:0007669"/>
    <property type="project" value="UniProtKB-KW"/>
</dbReference>
<keyword evidence="4" id="KW-0547">Nucleotide-binding</keyword>
<dbReference type="SUPFAM" id="SSF52540">
    <property type="entry name" value="P-loop containing nucleoside triphosphate hydrolases"/>
    <property type="match status" value="1"/>
</dbReference>
<comment type="cofactor">
    <cofactor evidence="1">
        <name>Zn(2+)</name>
        <dbReference type="ChEBI" id="CHEBI:29105"/>
    </cofactor>
</comment>
<dbReference type="Gene3D" id="1.20.58.760">
    <property type="entry name" value="Peptidase M41"/>
    <property type="match status" value="1"/>
</dbReference>
<dbReference type="EMBL" id="HBKQ01022032">
    <property type="protein sequence ID" value="CAE2238755.1"/>
    <property type="molecule type" value="Transcribed_RNA"/>
</dbReference>
<dbReference type="GO" id="GO:0005524">
    <property type="term" value="F:ATP binding"/>
    <property type="evidence" value="ECO:0007669"/>
    <property type="project" value="UniProtKB-KW"/>
</dbReference>
<proteinExistence type="inferred from homology"/>
<dbReference type="InterPro" id="IPR000642">
    <property type="entry name" value="Peptidase_M41"/>
</dbReference>
<dbReference type="InterPro" id="IPR041569">
    <property type="entry name" value="AAA_lid_3"/>
</dbReference>
<dbReference type="PANTHER" id="PTHR43655">
    <property type="entry name" value="ATP-DEPENDENT PROTEASE"/>
    <property type="match status" value="1"/>
</dbReference>
<accession>A0A7S4ISS4</accession>
<gene>
    <name evidence="11" type="ORF">OAUR00152_LOCUS14948</name>
</gene>
<dbReference type="GO" id="GO:0034982">
    <property type="term" value="P:mitochondrial protein processing"/>
    <property type="evidence" value="ECO:0007669"/>
    <property type="project" value="TreeGrafter"/>
</dbReference>
<feature type="region of interest" description="Disordered" evidence="8">
    <location>
        <begin position="234"/>
        <end position="279"/>
    </location>
</feature>
<evidence type="ECO:0000256" key="2">
    <source>
        <dbReference type="ARBA" id="ARBA00010550"/>
    </source>
</evidence>
<dbReference type="GO" id="GO:0004222">
    <property type="term" value="F:metalloendopeptidase activity"/>
    <property type="evidence" value="ECO:0007669"/>
    <property type="project" value="InterPro"/>
</dbReference>
<dbReference type="InterPro" id="IPR027417">
    <property type="entry name" value="P-loop_NTPase"/>
</dbReference>
<evidence type="ECO:0000259" key="10">
    <source>
        <dbReference type="Pfam" id="PF17862"/>
    </source>
</evidence>
<evidence type="ECO:0000256" key="6">
    <source>
        <dbReference type="ARBA" id="ARBA00022840"/>
    </source>
</evidence>
<protein>
    <recommendedName>
        <fullName evidence="12">AAA+ ATPase domain-containing protein</fullName>
    </recommendedName>
</protein>
<dbReference type="SUPFAM" id="SSF140990">
    <property type="entry name" value="FtsH protease domain-like"/>
    <property type="match status" value="1"/>
</dbReference>
<evidence type="ECO:0000256" key="5">
    <source>
        <dbReference type="ARBA" id="ARBA00022833"/>
    </source>
</evidence>
<dbReference type="FunFam" id="1.10.8.60:FF:000019">
    <property type="entry name" value="AFG3-like AAA ATPase 2"/>
    <property type="match status" value="1"/>
</dbReference>
<keyword evidence="7" id="KW-0378">Hydrolase</keyword>
<keyword evidence="7" id="KW-0645">Protease</keyword>
<keyword evidence="3" id="KW-0479">Metal-binding</keyword>
<sequence>MAGTNRADILDDALTRPGRFDRRIRVDKPDSEGRNEIFLVHLKGLAIDGNAPADIARRLAGLTPGFSGADISNLCNEATIVAARRKADAVRMDDFERATDRIVGGLEARNGGGGSIASGAERRLTAYREAGRAVASWFLEGADPPLRLSVVPRGGGGGGGAAVPGYSRYPSDDAPRPRTYRQILDAMMASLAGRAAEDVFFDGQITTGSYDDLRRVTENAYGLVRTYGMSGMNGGTNSSSSSSSSSSSLGQLSYAASSISSDDDPHRHGAERRTNRRLYSEATAEAMDVEVRRIVDDAYGRTCDLLSEKTGEVEEVARLLLRKETMTRDDLEIVLGRRPPFGH</sequence>
<feature type="compositionally biased region" description="Basic and acidic residues" evidence="8">
    <location>
        <begin position="263"/>
        <end position="273"/>
    </location>
</feature>
<feature type="compositionally biased region" description="Low complexity" evidence="8">
    <location>
        <begin position="234"/>
        <end position="260"/>
    </location>
</feature>
<dbReference type="InterPro" id="IPR037219">
    <property type="entry name" value="Peptidase_M41-like"/>
</dbReference>
<evidence type="ECO:0000256" key="3">
    <source>
        <dbReference type="ARBA" id="ARBA00022723"/>
    </source>
</evidence>
<evidence type="ECO:0000256" key="7">
    <source>
        <dbReference type="ARBA" id="ARBA00023049"/>
    </source>
</evidence>
<reference evidence="11" key="1">
    <citation type="submission" date="2021-01" db="EMBL/GenBank/DDBJ databases">
        <authorList>
            <person name="Corre E."/>
            <person name="Pelletier E."/>
            <person name="Niang G."/>
            <person name="Scheremetjew M."/>
            <person name="Finn R."/>
            <person name="Kale V."/>
            <person name="Holt S."/>
            <person name="Cochrane G."/>
            <person name="Meng A."/>
            <person name="Brown T."/>
            <person name="Cohen L."/>
        </authorList>
    </citation>
    <scope>NUCLEOTIDE SEQUENCE</scope>
    <source>
        <strain evidence="11">Isolate 1302-5</strain>
    </source>
</reference>
<evidence type="ECO:0000256" key="1">
    <source>
        <dbReference type="ARBA" id="ARBA00001947"/>
    </source>
</evidence>
<comment type="similarity">
    <text evidence="2">In the N-terminal section; belongs to the AAA ATPase family.</text>
</comment>
<dbReference type="Pfam" id="PF17862">
    <property type="entry name" value="AAA_lid_3"/>
    <property type="match status" value="1"/>
</dbReference>
<feature type="domain" description="AAA ATPase AAA+ lid" evidence="10">
    <location>
        <begin position="58"/>
        <end position="96"/>
    </location>
</feature>
<dbReference type="InterPro" id="IPR050928">
    <property type="entry name" value="ATP-dep_Zn_Metalloprotease"/>
</dbReference>
<name>A0A7S4ISS4_9STRA</name>